<evidence type="ECO:0000313" key="1">
    <source>
        <dbReference type="EMBL" id="KKL92223.1"/>
    </source>
</evidence>
<sequence length="30" mass="3353">NPYSVKHMLTEFLDAHPDKCLPLRNTGGPT</sequence>
<dbReference type="EMBL" id="LAZR01019525">
    <property type="protein sequence ID" value="KKL92223.1"/>
    <property type="molecule type" value="Genomic_DNA"/>
</dbReference>
<protein>
    <submittedName>
        <fullName evidence="1">Uncharacterized protein</fullName>
    </submittedName>
</protein>
<comment type="caution">
    <text evidence="1">The sequence shown here is derived from an EMBL/GenBank/DDBJ whole genome shotgun (WGS) entry which is preliminary data.</text>
</comment>
<reference evidence="1" key="1">
    <citation type="journal article" date="2015" name="Nature">
        <title>Complex archaea that bridge the gap between prokaryotes and eukaryotes.</title>
        <authorList>
            <person name="Spang A."/>
            <person name="Saw J.H."/>
            <person name="Jorgensen S.L."/>
            <person name="Zaremba-Niedzwiedzka K."/>
            <person name="Martijn J."/>
            <person name="Lind A.E."/>
            <person name="van Eijk R."/>
            <person name="Schleper C."/>
            <person name="Guy L."/>
            <person name="Ettema T.J."/>
        </authorList>
    </citation>
    <scope>NUCLEOTIDE SEQUENCE</scope>
</reference>
<name>A0A0F9G0U2_9ZZZZ</name>
<gene>
    <name evidence="1" type="ORF">LCGC14_1886800</name>
</gene>
<feature type="non-terminal residue" evidence="1">
    <location>
        <position position="1"/>
    </location>
</feature>
<accession>A0A0F9G0U2</accession>
<dbReference type="AlphaFoldDB" id="A0A0F9G0U2"/>
<organism evidence="1">
    <name type="scientific">marine sediment metagenome</name>
    <dbReference type="NCBI Taxonomy" id="412755"/>
    <lineage>
        <taxon>unclassified sequences</taxon>
        <taxon>metagenomes</taxon>
        <taxon>ecological metagenomes</taxon>
    </lineage>
</organism>
<proteinExistence type="predicted"/>